<dbReference type="Pfam" id="PF01740">
    <property type="entry name" value="STAS"/>
    <property type="match status" value="1"/>
</dbReference>
<dbReference type="SUPFAM" id="SSF51206">
    <property type="entry name" value="cAMP-binding domain-like"/>
    <property type="match status" value="1"/>
</dbReference>
<dbReference type="STRING" id="329046.A0A1Y2BAG2"/>
<dbReference type="PANTHER" id="PTHR43310">
    <property type="entry name" value="SULFATE TRANSPORTER YBAR-RELATED"/>
    <property type="match status" value="1"/>
</dbReference>
<name>A0A1Y2BAG2_9FUNG</name>
<gene>
    <name evidence="2" type="ORF">BCR33DRAFT_723866</name>
</gene>
<dbReference type="CDD" id="cd00038">
    <property type="entry name" value="CAP_ED"/>
    <property type="match status" value="1"/>
</dbReference>
<evidence type="ECO:0000313" key="3">
    <source>
        <dbReference type="Proteomes" id="UP000193642"/>
    </source>
</evidence>
<sequence>MEFQEYLEGVKGRVHGVPCMEAFGGSASKRLDGGQRVHYVILDCSLVKGVDFSALQGFQRLKEFTASQGVQLIFCSMGKLGDTISKSGIFDKHFDVEAGSVELPILYQSSRDSYLHKKKIAPHSSISTTTNPAGILVDIFQSHIPDTILGTKSDVFLGHVIQQFFTLVQYTRGEVVWKAGDVGDCLLVVETGSFSSMRGGGGDEFGSKEKGSRSYLPGSMVGEIELFAATKHTGELVCTLDESTAWKMTRDDFQRLCQRYPEFSVPFLQICLRYSKQ</sequence>
<dbReference type="InterPro" id="IPR000595">
    <property type="entry name" value="cNMP-bd_dom"/>
</dbReference>
<dbReference type="Proteomes" id="UP000193642">
    <property type="component" value="Unassembled WGS sequence"/>
</dbReference>
<protein>
    <recommendedName>
        <fullName evidence="1">Cyclic nucleotide-binding domain-containing protein</fullName>
    </recommendedName>
</protein>
<organism evidence="2 3">
    <name type="scientific">Rhizoclosmatium globosum</name>
    <dbReference type="NCBI Taxonomy" id="329046"/>
    <lineage>
        <taxon>Eukaryota</taxon>
        <taxon>Fungi</taxon>
        <taxon>Fungi incertae sedis</taxon>
        <taxon>Chytridiomycota</taxon>
        <taxon>Chytridiomycota incertae sedis</taxon>
        <taxon>Chytridiomycetes</taxon>
        <taxon>Chytridiales</taxon>
        <taxon>Chytriomycetaceae</taxon>
        <taxon>Rhizoclosmatium</taxon>
    </lineage>
</organism>
<dbReference type="InterPro" id="IPR002645">
    <property type="entry name" value="STAS_dom"/>
</dbReference>
<dbReference type="CDD" id="cd07042">
    <property type="entry name" value="STAS_SulP_like_sulfate_transporter"/>
    <property type="match status" value="1"/>
</dbReference>
<dbReference type="Gene3D" id="3.30.750.24">
    <property type="entry name" value="STAS domain"/>
    <property type="match status" value="1"/>
</dbReference>
<dbReference type="AlphaFoldDB" id="A0A1Y2BAG2"/>
<dbReference type="InterPro" id="IPR036513">
    <property type="entry name" value="STAS_dom_sf"/>
</dbReference>
<accession>A0A1Y2BAG2</accession>
<dbReference type="SUPFAM" id="SSF52091">
    <property type="entry name" value="SpoIIaa-like"/>
    <property type="match status" value="1"/>
</dbReference>
<reference evidence="2 3" key="1">
    <citation type="submission" date="2016-07" db="EMBL/GenBank/DDBJ databases">
        <title>Pervasive Adenine N6-methylation of Active Genes in Fungi.</title>
        <authorList>
            <consortium name="DOE Joint Genome Institute"/>
            <person name="Mondo S.J."/>
            <person name="Dannebaum R.O."/>
            <person name="Kuo R.C."/>
            <person name="Labutti K."/>
            <person name="Haridas S."/>
            <person name="Kuo A."/>
            <person name="Salamov A."/>
            <person name="Ahrendt S.R."/>
            <person name="Lipzen A."/>
            <person name="Sullivan W."/>
            <person name="Andreopoulos W.B."/>
            <person name="Clum A."/>
            <person name="Lindquist E."/>
            <person name="Daum C."/>
            <person name="Ramamoorthy G.K."/>
            <person name="Gryganskyi A."/>
            <person name="Culley D."/>
            <person name="Magnuson J.K."/>
            <person name="James T.Y."/>
            <person name="O'Malley M.A."/>
            <person name="Stajich J.E."/>
            <person name="Spatafora J.W."/>
            <person name="Visel A."/>
            <person name="Grigoriev I.V."/>
        </authorList>
    </citation>
    <scope>NUCLEOTIDE SEQUENCE [LARGE SCALE GENOMIC DNA]</scope>
    <source>
        <strain evidence="2 3">JEL800</strain>
    </source>
</reference>
<dbReference type="PANTHER" id="PTHR43310:SF4">
    <property type="entry name" value="AFR304WP"/>
    <property type="match status" value="1"/>
</dbReference>
<dbReference type="EMBL" id="MCGO01000076">
    <property type="protein sequence ID" value="ORY31510.1"/>
    <property type="molecule type" value="Genomic_DNA"/>
</dbReference>
<feature type="domain" description="Cyclic nucleotide-binding" evidence="1">
    <location>
        <begin position="170"/>
        <end position="256"/>
    </location>
</feature>
<dbReference type="InterPro" id="IPR014710">
    <property type="entry name" value="RmlC-like_jellyroll"/>
</dbReference>
<dbReference type="InterPro" id="IPR052706">
    <property type="entry name" value="Membrane-Transporter-like"/>
</dbReference>
<evidence type="ECO:0000313" key="2">
    <source>
        <dbReference type="EMBL" id="ORY31510.1"/>
    </source>
</evidence>
<dbReference type="OrthoDB" id="409725at2759"/>
<comment type="caution">
    <text evidence="2">The sequence shown here is derived from an EMBL/GenBank/DDBJ whole genome shotgun (WGS) entry which is preliminary data.</text>
</comment>
<dbReference type="Gene3D" id="2.60.120.10">
    <property type="entry name" value="Jelly Rolls"/>
    <property type="match status" value="1"/>
</dbReference>
<evidence type="ECO:0000259" key="1">
    <source>
        <dbReference type="PROSITE" id="PS50042"/>
    </source>
</evidence>
<dbReference type="Pfam" id="PF00027">
    <property type="entry name" value="cNMP_binding"/>
    <property type="match status" value="1"/>
</dbReference>
<dbReference type="InterPro" id="IPR018490">
    <property type="entry name" value="cNMP-bd_dom_sf"/>
</dbReference>
<keyword evidence="3" id="KW-1185">Reference proteome</keyword>
<dbReference type="PROSITE" id="PS50042">
    <property type="entry name" value="CNMP_BINDING_3"/>
    <property type="match status" value="1"/>
</dbReference>
<proteinExistence type="predicted"/>
<dbReference type="SMART" id="SM00100">
    <property type="entry name" value="cNMP"/>
    <property type="match status" value="1"/>
</dbReference>